<organism evidence="2 3">
    <name type="scientific">Drosophila kikkawai</name>
    <name type="common">Fruit fly</name>
    <dbReference type="NCBI Taxonomy" id="30033"/>
    <lineage>
        <taxon>Eukaryota</taxon>
        <taxon>Metazoa</taxon>
        <taxon>Ecdysozoa</taxon>
        <taxon>Arthropoda</taxon>
        <taxon>Hexapoda</taxon>
        <taxon>Insecta</taxon>
        <taxon>Pterygota</taxon>
        <taxon>Neoptera</taxon>
        <taxon>Endopterygota</taxon>
        <taxon>Diptera</taxon>
        <taxon>Brachycera</taxon>
        <taxon>Muscomorpha</taxon>
        <taxon>Ephydroidea</taxon>
        <taxon>Drosophilidae</taxon>
        <taxon>Drosophila</taxon>
        <taxon>Sophophora</taxon>
    </lineage>
</organism>
<evidence type="ECO:0000313" key="2">
    <source>
        <dbReference type="Proteomes" id="UP001652661"/>
    </source>
</evidence>
<gene>
    <name evidence="3" type="primary">Grl43a</name>
</gene>
<feature type="transmembrane region" description="Helical" evidence="1">
    <location>
        <begin position="69"/>
        <end position="90"/>
    </location>
</feature>
<protein>
    <submittedName>
        <fullName evidence="3">Gustatory receptor-like 43a</fullName>
    </submittedName>
</protein>
<feature type="transmembrane region" description="Helical" evidence="1">
    <location>
        <begin position="297"/>
        <end position="317"/>
    </location>
</feature>
<dbReference type="AlphaFoldDB" id="A0A6P4JDR4"/>
<name>A0A6P4JDR4_DROKI</name>
<keyword evidence="1" id="KW-0812">Transmembrane</keyword>
<dbReference type="Proteomes" id="UP001652661">
    <property type="component" value="Chromosome 2L"/>
</dbReference>
<dbReference type="RefSeq" id="XP_017033646.1">
    <property type="nucleotide sequence ID" value="XM_017178157.3"/>
</dbReference>
<feature type="transmembrane region" description="Helical" evidence="1">
    <location>
        <begin position="96"/>
        <end position="115"/>
    </location>
</feature>
<feature type="transmembrane region" description="Helical" evidence="1">
    <location>
        <begin position="183"/>
        <end position="204"/>
    </location>
</feature>
<feature type="transmembrane region" description="Helical" evidence="1">
    <location>
        <begin position="256"/>
        <end position="277"/>
    </location>
</feature>
<sequence>MRSNKYVHRPREGYSEVAHRLFFKASAWAIYGIASGCHFFKLKYTKETNQVEETEYNPALSKIVVAIKLLLLASQYTYYFVMASAIYIHIRLVNFSHAQHFVMSLFMQGIGINVLRRLTIFLHQKQDRQYVRHAVNEILYITSVIERRFGMIYRCDTVLLGVYLCKLWLLYLLLDSLLDKDYFLILSLLYWVLLDYCFLGYFIYQLLLLNWYRSITLFLQRFIEDQGARQDIAARHHRHLSLLFKLQLRINNLHKFIIRSLSWMPNSIYLMIFTCIFNMELLIECSLFAEDELDDKIYIIMDGCLGPVMIPILYVLILGMCTDRLRDAELILQQQIVIIHGLYMRNTHSRLPTVMVLDNEHTSLILHQKLKPLQNVMILDNICDREFAFDYILTVILTALSLVQYTISCGESLNECVRHK</sequence>
<keyword evidence="1" id="KW-1133">Transmembrane helix</keyword>
<keyword evidence="2" id="KW-1185">Reference proteome</keyword>
<evidence type="ECO:0000313" key="3">
    <source>
        <dbReference type="RefSeq" id="XP_017033646.1"/>
    </source>
</evidence>
<reference evidence="2" key="1">
    <citation type="submission" date="2025-05" db="UniProtKB">
        <authorList>
            <consortium name="RefSeq"/>
        </authorList>
    </citation>
    <scope>NUCLEOTIDE SEQUENCE [LARGE SCALE GENOMIC DNA]</scope>
    <source>
        <strain evidence="2">14028-0561.14</strain>
    </source>
</reference>
<accession>A0A6P4JDR4</accession>
<proteinExistence type="predicted"/>
<reference evidence="3" key="2">
    <citation type="submission" date="2025-08" db="UniProtKB">
        <authorList>
            <consortium name="RefSeq"/>
        </authorList>
    </citation>
    <scope>IDENTIFICATION</scope>
    <source>
        <strain evidence="3">14028-0561.14</strain>
        <tissue evidence="3">Whole fly</tissue>
    </source>
</reference>
<dbReference type="OMA" id="CDREFAF"/>
<dbReference type="OrthoDB" id="7851609at2759"/>
<feature type="transmembrane region" description="Helical" evidence="1">
    <location>
        <begin position="151"/>
        <end position="171"/>
    </location>
</feature>
<keyword evidence="1" id="KW-0472">Membrane</keyword>
<evidence type="ECO:0000256" key="1">
    <source>
        <dbReference type="SAM" id="Phobius"/>
    </source>
</evidence>